<reference evidence="2 3" key="1">
    <citation type="submission" date="2019-01" db="EMBL/GenBank/DDBJ databases">
        <title>Whole genome shotgun sequencing of Pseudomonas spp. isolated by its ability to degrade furfural.</title>
        <authorList>
            <person name="Donoso R."/>
            <person name="Farkas C."/>
            <person name="Villegas P."/>
            <person name="Gonzales-Toro F."/>
            <person name="Guajardo-Parra M."/>
            <person name="Araya-Nail M."/>
            <person name="Morgante V."/>
            <person name="Perez-Pantoja D."/>
        </authorList>
    </citation>
    <scope>NUCLEOTIDE SEQUENCE [LARGE SCALE GENOMIC DNA]</scope>
    <source>
        <strain evidence="2 3">VN231</strain>
    </source>
</reference>
<dbReference type="EMBL" id="SCFV01000009">
    <property type="protein sequence ID" value="TRO14745.1"/>
    <property type="molecule type" value="Genomic_DNA"/>
</dbReference>
<feature type="domain" description="Arc-like DNA binding" evidence="1">
    <location>
        <begin position="2"/>
        <end position="45"/>
    </location>
</feature>
<evidence type="ECO:0000313" key="3">
    <source>
        <dbReference type="Proteomes" id="UP000317327"/>
    </source>
</evidence>
<dbReference type="SUPFAM" id="SSF47598">
    <property type="entry name" value="Ribbon-helix-helix"/>
    <property type="match status" value="1"/>
</dbReference>
<evidence type="ECO:0000259" key="1">
    <source>
        <dbReference type="Pfam" id="PF03869"/>
    </source>
</evidence>
<dbReference type="InterPro" id="IPR005569">
    <property type="entry name" value="Arc_DNA-bd_dom"/>
</dbReference>
<comment type="caution">
    <text evidence="2">The sequence shown here is derived from an EMBL/GenBank/DDBJ whole genome shotgun (WGS) entry which is preliminary data.</text>
</comment>
<dbReference type="InterPro" id="IPR010985">
    <property type="entry name" value="Ribbon_hlx_hlx"/>
</dbReference>
<evidence type="ECO:0000313" key="2">
    <source>
        <dbReference type="EMBL" id="TRO14745.1"/>
    </source>
</evidence>
<gene>
    <name evidence="2" type="ORF">EQ836_18355</name>
</gene>
<dbReference type="InterPro" id="IPR013321">
    <property type="entry name" value="Arc_rbn_hlx_hlx"/>
</dbReference>
<proteinExistence type="predicted"/>
<protein>
    <submittedName>
        <fullName evidence="2">Arc family DNA-binding protein</fullName>
    </submittedName>
</protein>
<dbReference type="Pfam" id="PF03869">
    <property type="entry name" value="Arc"/>
    <property type="match status" value="1"/>
</dbReference>
<dbReference type="GO" id="GO:0003677">
    <property type="term" value="F:DNA binding"/>
    <property type="evidence" value="ECO:0007669"/>
    <property type="project" value="UniProtKB-KW"/>
</dbReference>
<dbReference type="Gene3D" id="1.10.1220.10">
    <property type="entry name" value="Met repressor-like"/>
    <property type="match status" value="1"/>
</dbReference>
<organism evidence="2 3">
    <name type="scientific">Ectopseudomonas mendocina</name>
    <name type="common">Pseudomonas mendocina</name>
    <dbReference type="NCBI Taxonomy" id="300"/>
    <lineage>
        <taxon>Bacteria</taxon>
        <taxon>Pseudomonadati</taxon>
        <taxon>Pseudomonadota</taxon>
        <taxon>Gammaproteobacteria</taxon>
        <taxon>Pseudomonadales</taxon>
        <taxon>Pseudomonadaceae</taxon>
        <taxon>Ectopseudomonas</taxon>
    </lineage>
</organism>
<keyword evidence="2" id="KW-0238">DNA-binding</keyword>
<sequence length="154" mass="17236">MSRTDPQFKLRMPPALRAQVEQAAEQANRSLNAEIVTRLQASFPQVKPEVSANEKPEPVPAPTPRRQLRLLCLLAKPQLDTAQGAYLPIHTMHRLPPRAMVRGQWSQPRYAGLYLRETQARQPSAAVLARCERHRQTHALRAPARTVRAGGVTA</sequence>
<dbReference type="AlphaFoldDB" id="A0ABD7RQW2"/>
<name>A0ABD7RQW2_ECTME</name>
<dbReference type="Proteomes" id="UP000317327">
    <property type="component" value="Unassembled WGS sequence"/>
</dbReference>
<accession>A0ABD7RQW2</accession>